<evidence type="ECO:0000313" key="5">
    <source>
        <dbReference type="Proteomes" id="UP001065593"/>
    </source>
</evidence>
<proteinExistence type="predicted"/>
<sequence>MTITMRKCQLDDVQQLKEVSITTFYETFQAQNSPENMQAYLAKAFHTEQLEKELTTAHSTFYFIYDQEELVGYLKVNMDEAQSEQMGDDSLEIERIYIRNGHQGKGLGNYLIDKAVAIAAAQGKASIWLGVWEKNEPAIGFYQKMGFRQTGAHSFYMGDEEQIDIIMTKAVGAI</sequence>
<dbReference type="Gene3D" id="3.40.630.30">
    <property type="match status" value="1"/>
</dbReference>
<evidence type="ECO:0000256" key="1">
    <source>
        <dbReference type="ARBA" id="ARBA00022679"/>
    </source>
</evidence>
<dbReference type="Proteomes" id="UP001065593">
    <property type="component" value="Unassembled WGS sequence"/>
</dbReference>
<gene>
    <name evidence="4" type="primary">paiA</name>
    <name evidence="4" type="ORF">LYSBPC_21810</name>
</gene>
<dbReference type="SUPFAM" id="SSF55729">
    <property type="entry name" value="Acyl-CoA N-acyltransferases (Nat)"/>
    <property type="match status" value="1"/>
</dbReference>
<dbReference type="InterPro" id="IPR050832">
    <property type="entry name" value="Bact_Acetyltransf"/>
</dbReference>
<comment type="caution">
    <text evidence="4">The sequence shown here is derived from an EMBL/GenBank/DDBJ whole genome shotgun (WGS) entry which is preliminary data.</text>
</comment>
<keyword evidence="1" id="KW-0808">Transferase</keyword>
<dbReference type="PROSITE" id="PS51186">
    <property type="entry name" value="GNAT"/>
    <property type="match status" value="1"/>
</dbReference>
<name>A0ABQ5NL87_9BACI</name>
<dbReference type="InterPro" id="IPR000182">
    <property type="entry name" value="GNAT_dom"/>
</dbReference>
<dbReference type="InterPro" id="IPR016181">
    <property type="entry name" value="Acyl_CoA_acyltransferase"/>
</dbReference>
<evidence type="ECO:0000259" key="3">
    <source>
        <dbReference type="PROSITE" id="PS51186"/>
    </source>
</evidence>
<dbReference type="PANTHER" id="PTHR43877">
    <property type="entry name" value="AMINOALKYLPHOSPHONATE N-ACETYLTRANSFERASE-RELATED-RELATED"/>
    <property type="match status" value="1"/>
</dbReference>
<feature type="domain" description="N-acetyltransferase" evidence="3">
    <location>
        <begin position="3"/>
        <end position="172"/>
    </location>
</feature>
<keyword evidence="2" id="KW-0012">Acyltransferase</keyword>
<evidence type="ECO:0000313" key="4">
    <source>
        <dbReference type="EMBL" id="GLC89054.1"/>
    </source>
</evidence>
<accession>A0ABQ5NL87</accession>
<evidence type="ECO:0000256" key="2">
    <source>
        <dbReference type="ARBA" id="ARBA00023315"/>
    </source>
</evidence>
<dbReference type="Pfam" id="PF00583">
    <property type="entry name" value="Acetyltransf_1"/>
    <property type="match status" value="1"/>
</dbReference>
<dbReference type="PANTHER" id="PTHR43877:SF2">
    <property type="entry name" value="AMINOALKYLPHOSPHONATE N-ACETYLTRANSFERASE-RELATED"/>
    <property type="match status" value="1"/>
</dbReference>
<keyword evidence="5" id="KW-1185">Reference proteome</keyword>
<organism evidence="4 5">
    <name type="scientific">Lysinibacillus piscis</name>
    <dbReference type="NCBI Taxonomy" id="2518931"/>
    <lineage>
        <taxon>Bacteria</taxon>
        <taxon>Bacillati</taxon>
        <taxon>Bacillota</taxon>
        <taxon>Bacilli</taxon>
        <taxon>Bacillales</taxon>
        <taxon>Bacillaceae</taxon>
        <taxon>Lysinibacillus</taxon>
    </lineage>
</organism>
<protein>
    <submittedName>
        <fullName evidence="4">Spermidine/spermine N(1)-acetyltransferase</fullName>
    </submittedName>
</protein>
<dbReference type="RefSeq" id="WP_264988802.1">
    <property type="nucleotide sequence ID" value="NZ_BRZA01000002.1"/>
</dbReference>
<dbReference type="EMBL" id="BRZA01000002">
    <property type="protein sequence ID" value="GLC89054.1"/>
    <property type="molecule type" value="Genomic_DNA"/>
</dbReference>
<dbReference type="CDD" id="cd04301">
    <property type="entry name" value="NAT_SF"/>
    <property type="match status" value="1"/>
</dbReference>
<reference evidence="4" key="1">
    <citation type="submission" date="2022-08" db="EMBL/GenBank/DDBJ databases">
        <title>Draft genome sequence of Lysinibacillus sp. strain KH24.</title>
        <authorList>
            <person name="Kanbe H."/>
            <person name="Itoh H."/>
        </authorList>
    </citation>
    <scope>NUCLEOTIDE SEQUENCE</scope>
    <source>
        <strain evidence="4">KH24</strain>
    </source>
</reference>